<gene>
    <name evidence="2" type="ORF">GCM10009663_31850</name>
</gene>
<dbReference type="CDD" id="cd20691">
    <property type="entry name" value="CdiI_EC536-like"/>
    <property type="match status" value="1"/>
</dbReference>
<accession>A0ABN1THG1</accession>
<organism evidence="2 3">
    <name type="scientific">Kitasatospora arboriphila</name>
    <dbReference type="NCBI Taxonomy" id="258052"/>
    <lineage>
        <taxon>Bacteria</taxon>
        <taxon>Bacillati</taxon>
        <taxon>Actinomycetota</taxon>
        <taxon>Actinomycetes</taxon>
        <taxon>Kitasatosporales</taxon>
        <taxon>Streptomycetaceae</taxon>
        <taxon>Kitasatospora</taxon>
    </lineage>
</organism>
<comment type="caution">
    <text evidence="2">The sequence shown here is derived from an EMBL/GenBank/DDBJ whole genome shotgun (WGS) entry which is preliminary data.</text>
</comment>
<feature type="compositionally biased region" description="Basic and acidic residues" evidence="1">
    <location>
        <begin position="118"/>
        <end position="131"/>
    </location>
</feature>
<feature type="region of interest" description="Disordered" evidence="1">
    <location>
        <begin position="107"/>
        <end position="131"/>
    </location>
</feature>
<proteinExistence type="predicted"/>
<protein>
    <submittedName>
        <fullName evidence="2">Uncharacterized protein</fullName>
    </submittedName>
</protein>
<evidence type="ECO:0000313" key="3">
    <source>
        <dbReference type="Proteomes" id="UP001499987"/>
    </source>
</evidence>
<dbReference type="InterPro" id="IPR040547">
    <property type="entry name" value="CdiI"/>
</dbReference>
<evidence type="ECO:0000313" key="2">
    <source>
        <dbReference type="EMBL" id="GAA1085837.1"/>
    </source>
</evidence>
<feature type="region of interest" description="Disordered" evidence="1">
    <location>
        <begin position="1"/>
        <end position="25"/>
    </location>
</feature>
<sequence length="131" mass="13388">MTAEPAPPGRSLDELEGAWPPPGPGATRLVATAHALRRVPLGELGAEGLRLLIGQDVGLPHLVPVALDLLEADPATEGGLYPGDLHHAVAGRSPGFWASHPDLAARLRAVPPPAGPGHGRETRSPADGAGR</sequence>
<evidence type="ECO:0000256" key="1">
    <source>
        <dbReference type="SAM" id="MobiDB-lite"/>
    </source>
</evidence>
<dbReference type="EMBL" id="BAAALD010000027">
    <property type="protein sequence ID" value="GAA1085837.1"/>
    <property type="molecule type" value="Genomic_DNA"/>
</dbReference>
<reference evidence="2 3" key="1">
    <citation type="journal article" date="2019" name="Int. J. Syst. Evol. Microbiol.">
        <title>The Global Catalogue of Microorganisms (GCM) 10K type strain sequencing project: providing services to taxonomists for standard genome sequencing and annotation.</title>
        <authorList>
            <consortium name="The Broad Institute Genomics Platform"/>
            <consortium name="The Broad Institute Genome Sequencing Center for Infectious Disease"/>
            <person name="Wu L."/>
            <person name="Ma J."/>
        </authorList>
    </citation>
    <scope>NUCLEOTIDE SEQUENCE [LARGE SCALE GENOMIC DNA]</scope>
    <source>
        <strain evidence="2 3">JCM 13002</strain>
    </source>
</reference>
<keyword evidence="3" id="KW-1185">Reference proteome</keyword>
<name>A0ABN1THG1_9ACTN</name>
<dbReference type="Pfam" id="PF18616">
    <property type="entry name" value="CdiI_3"/>
    <property type="match status" value="1"/>
</dbReference>
<dbReference type="RefSeq" id="WP_344624263.1">
    <property type="nucleotide sequence ID" value="NZ_BAAALD010000027.1"/>
</dbReference>
<dbReference type="Proteomes" id="UP001499987">
    <property type="component" value="Unassembled WGS sequence"/>
</dbReference>